<evidence type="ECO:0000313" key="1">
    <source>
        <dbReference type="EMBL" id="KXS96908.1"/>
    </source>
</evidence>
<sequence>MDCSSGTLDAGNFKVHSRLVQIVHEGIVGGALPVSAATALLSFALGFTKFILELAYEEQSPGIFSDTLRVHSVLRTSSQRHSFSRLERVRIPLSGFVDCGRGIIQAADRGDAVWKVRVAIVPIQRFRPEGDDEAITSGAANKRLYAKRFQLRKSIQDSPWFQMVFQQCILYSGVADETSEAIIAALSAFAGLAVLGEDRTGVQATRPNTLLPKRPVGHHENLVRSVSLLVAFAQIDETMIILPRRALLSEFDLNDDHSPDDSINISKPLHPSSPVLKRAGEALAPGPRKRQRTATIEVSKLPKTLWFRKKDSTMVVSTEAGIAWRPGFVPNDRLTAYLKGIQDDDSKSECWPKDAYPAFQP</sequence>
<name>A0A139H3G4_9PEZI</name>
<keyword evidence="2" id="KW-1185">Reference proteome</keyword>
<evidence type="ECO:0000313" key="2">
    <source>
        <dbReference type="Proteomes" id="UP000073492"/>
    </source>
</evidence>
<accession>A0A139H3G4</accession>
<dbReference type="Proteomes" id="UP000073492">
    <property type="component" value="Unassembled WGS sequence"/>
</dbReference>
<gene>
    <name evidence="1" type="ORF">AC579_5044</name>
</gene>
<proteinExistence type="predicted"/>
<protein>
    <submittedName>
        <fullName evidence="1">Uncharacterized protein</fullName>
    </submittedName>
</protein>
<reference evidence="1 2" key="1">
    <citation type="submission" date="2015-07" db="EMBL/GenBank/DDBJ databases">
        <title>Comparative genomics of the Sigatoka disease complex on banana suggests a link between parallel evolutionary changes in Pseudocercospora fijiensis and Pseudocercospora eumusae and increased virulence on the banana host.</title>
        <authorList>
            <person name="Chang T.-C."/>
            <person name="Salvucci A."/>
            <person name="Crous P.W."/>
            <person name="Stergiopoulos I."/>
        </authorList>
    </citation>
    <scope>NUCLEOTIDE SEQUENCE [LARGE SCALE GENOMIC DNA]</scope>
    <source>
        <strain evidence="1 2">CBS 116634</strain>
    </source>
</reference>
<comment type="caution">
    <text evidence="1">The sequence shown here is derived from an EMBL/GenBank/DDBJ whole genome shotgun (WGS) entry which is preliminary data.</text>
</comment>
<organism evidence="1 2">
    <name type="scientific">Pseudocercospora musae</name>
    <dbReference type="NCBI Taxonomy" id="113226"/>
    <lineage>
        <taxon>Eukaryota</taxon>
        <taxon>Fungi</taxon>
        <taxon>Dikarya</taxon>
        <taxon>Ascomycota</taxon>
        <taxon>Pezizomycotina</taxon>
        <taxon>Dothideomycetes</taxon>
        <taxon>Dothideomycetidae</taxon>
        <taxon>Mycosphaerellales</taxon>
        <taxon>Mycosphaerellaceae</taxon>
        <taxon>Pseudocercospora</taxon>
    </lineage>
</organism>
<dbReference type="EMBL" id="LFZO01000813">
    <property type="protein sequence ID" value="KXS96908.1"/>
    <property type="molecule type" value="Genomic_DNA"/>
</dbReference>
<dbReference type="AlphaFoldDB" id="A0A139H3G4"/>